<gene>
    <name evidence="1" type="ORF">L602_004400000060</name>
</gene>
<protein>
    <submittedName>
        <fullName evidence="1">Phasin protein</fullName>
    </submittedName>
</protein>
<keyword evidence="2" id="KW-1185">Reference proteome</keyword>
<dbReference type="EMBL" id="VLJN01000039">
    <property type="protein sequence ID" value="TWG81127.1"/>
    <property type="molecule type" value="Genomic_DNA"/>
</dbReference>
<evidence type="ECO:0000313" key="2">
    <source>
        <dbReference type="Proteomes" id="UP000318141"/>
    </source>
</evidence>
<accession>A0A562B7G6</accession>
<dbReference type="AlphaFoldDB" id="A0A562B7G6"/>
<sequence length="171" mass="18067">MPATTDMPFALTRTALENTLRGLALIEETQQQFIRLQLKAADDALNGSQAAMTEINGATDWSSLGALPGLMLRQNIERNAGLMQNCMKLMADTQSAWLATMRETSESLQRCQAAAMASGGAAAAGFPMQAMADRFNEMTQATTQAATTAAAQATQAAQGAARNAKRGDHAN</sequence>
<name>A0A562B7G6_9BURK</name>
<comment type="caution">
    <text evidence="1">The sequence shown here is derived from an EMBL/GenBank/DDBJ whole genome shotgun (WGS) entry which is preliminary data.</text>
</comment>
<proteinExistence type="predicted"/>
<evidence type="ECO:0000313" key="1">
    <source>
        <dbReference type="EMBL" id="TWG81127.1"/>
    </source>
</evidence>
<reference evidence="1 2" key="1">
    <citation type="submission" date="2019-07" db="EMBL/GenBank/DDBJ databases">
        <title>Genome sequencing of lignin-degrading bacterial isolates.</title>
        <authorList>
            <person name="Gladden J."/>
        </authorList>
    </citation>
    <scope>NUCLEOTIDE SEQUENCE [LARGE SCALE GENOMIC DNA]</scope>
    <source>
        <strain evidence="1 2">J11</strain>
    </source>
</reference>
<organism evidence="1 2">
    <name type="scientific">Cupriavidus gilardii J11</name>
    <dbReference type="NCBI Taxonomy" id="936133"/>
    <lineage>
        <taxon>Bacteria</taxon>
        <taxon>Pseudomonadati</taxon>
        <taxon>Pseudomonadota</taxon>
        <taxon>Betaproteobacteria</taxon>
        <taxon>Burkholderiales</taxon>
        <taxon>Burkholderiaceae</taxon>
        <taxon>Cupriavidus</taxon>
    </lineage>
</organism>
<dbReference type="Proteomes" id="UP000318141">
    <property type="component" value="Unassembled WGS sequence"/>
</dbReference>